<organism evidence="1 2">
    <name type="scientific">Leersia perrieri</name>
    <dbReference type="NCBI Taxonomy" id="77586"/>
    <lineage>
        <taxon>Eukaryota</taxon>
        <taxon>Viridiplantae</taxon>
        <taxon>Streptophyta</taxon>
        <taxon>Embryophyta</taxon>
        <taxon>Tracheophyta</taxon>
        <taxon>Spermatophyta</taxon>
        <taxon>Magnoliopsida</taxon>
        <taxon>Liliopsida</taxon>
        <taxon>Poales</taxon>
        <taxon>Poaceae</taxon>
        <taxon>BOP clade</taxon>
        <taxon>Oryzoideae</taxon>
        <taxon>Oryzeae</taxon>
        <taxon>Oryzinae</taxon>
        <taxon>Leersia</taxon>
    </lineage>
</organism>
<reference evidence="2" key="2">
    <citation type="submission" date="2013-12" db="EMBL/GenBank/DDBJ databases">
        <authorList>
            <person name="Yu Y."/>
            <person name="Lee S."/>
            <person name="de Baynast K."/>
            <person name="Wissotski M."/>
            <person name="Liu L."/>
            <person name="Talag J."/>
            <person name="Goicoechea J."/>
            <person name="Angelova A."/>
            <person name="Jetty R."/>
            <person name="Kudrna D."/>
            <person name="Golser W."/>
            <person name="Rivera L."/>
            <person name="Zhang J."/>
            <person name="Wing R."/>
        </authorList>
    </citation>
    <scope>NUCLEOTIDE SEQUENCE</scope>
</reference>
<name>A0A0D9Y1F7_9ORYZ</name>
<evidence type="ECO:0000313" key="1">
    <source>
        <dbReference type="EnsemblPlants" id="LPERR12G15830.3"/>
    </source>
</evidence>
<reference evidence="1" key="3">
    <citation type="submission" date="2015-04" db="UniProtKB">
        <authorList>
            <consortium name="EnsemblPlants"/>
        </authorList>
    </citation>
    <scope>IDENTIFICATION</scope>
</reference>
<reference evidence="1 2" key="1">
    <citation type="submission" date="2012-08" db="EMBL/GenBank/DDBJ databases">
        <title>Oryza genome evolution.</title>
        <authorList>
            <person name="Wing R.A."/>
        </authorList>
    </citation>
    <scope>NUCLEOTIDE SEQUENCE</scope>
</reference>
<dbReference type="Proteomes" id="UP000032180">
    <property type="component" value="Chromosome 12"/>
</dbReference>
<accession>A0A0D9Y1F7</accession>
<proteinExistence type="predicted"/>
<sequence length="259" mass="27935">MRPRKVLSTTPVFVVIVGHGFEGSSFSLLPHAAAAPHATTRSPPNREIFVWVGGPSPVPGKGSGIHSGGGWSRPTFGSTERRGIKWWFQSSRIQSKQREASFRQRMLSLRSSEQSICTGAVPDGPVMDDRNTSIGPLIDKTEVPNEVLLPEPVPSDLYKHGVEAWVEVPHGALVHHQDRCKIWDDGGLTTAHSSAEGAVGCALDALAVGIAATHIQIRVVVHPMTMKRLRVVEGTNGVPSRVNPVVELSGMVVFDVKQV</sequence>
<protein>
    <submittedName>
        <fullName evidence="1">Uncharacterized protein</fullName>
    </submittedName>
</protein>
<dbReference type="Gramene" id="LPERR12G15830.3">
    <property type="protein sequence ID" value="LPERR12G15830.3"/>
    <property type="gene ID" value="LPERR12G15830"/>
</dbReference>
<keyword evidence="2" id="KW-1185">Reference proteome</keyword>
<dbReference type="AlphaFoldDB" id="A0A0D9Y1F7"/>
<dbReference type="EnsemblPlants" id="LPERR12G15830.3">
    <property type="protein sequence ID" value="LPERR12G15830.3"/>
    <property type="gene ID" value="LPERR12G15830"/>
</dbReference>
<evidence type="ECO:0000313" key="2">
    <source>
        <dbReference type="Proteomes" id="UP000032180"/>
    </source>
</evidence>